<feature type="non-terminal residue" evidence="2">
    <location>
        <position position="1"/>
    </location>
</feature>
<protein>
    <recommendedName>
        <fullName evidence="1">Cupin type-1 domain-containing protein</fullName>
    </recommendedName>
</protein>
<dbReference type="Gramene" id="OIW08139">
    <property type="protein sequence ID" value="OIW08139"/>
    <property type="gene ID" value="TanjilG_06682"/>
</dbReference>
<reference evidence="2 3" key="1">
    <citation type="journal article" date="2017" name="Plant Biotechnol. J.">
        <title>A comprehensive draft genome sequence for lupin (Lupinus angustifolius), an emerging health food: insights into plant-microbe interactions and legume evolution.</title>
        <authorList>
            <person name="Hane J.K."/>
            <person name="Ming Y."/>
            <person name="Kamphuis L.G."/>
            <person name="Nelson M.N."/>
            <person name="Garg G."/>
            <person name="Atkins C.A."/>
            <person name="Bayer P.E."/>
            <person name="Bravo A."/>
            <person name="Bringans S."/>
            <person name="Cannon S."/>
            <person name="Edwards D."/>
            <person name="Foley R."/>
            <person name="Gao L.L."/>
            <person name="Harrison M.J."/>
            <person name="Huang W."/>
            <person name="Hurgobin B."/>
            <person name="Li S."/>
            <person name="Liu C.W."/>
            <person name="McGrath A."/>
            <person name="Morahan G."/>
            <person name="Murray J."/>
            <person name="Weller J."/>
            <person name="Jian J."/>
            <person name="Singh K.B."/>
        </authorList>
    </citation>
    <scope>NUCLEOTIDE SEQUENCE [LARGE SCALE GENOMIC DNA]</scope>
    <source>
        <strain evidence="3">cv. Tanjil</strain>
        <tissue evidence="2">Whole plant</tissue>
    </source>
</reference>
<dbReference type="InterPro" id="IPR006045">
    <property type="entry name" value="Cupin_1"/>
</dbReference>
<evidence type="ECO:0000313" key="3">
    <source>
        <dbReference type="Proteomes" id="UP000188354"/>
    </source>
</evidence>
<accession>A0A1J7I5M4</accession>
<evidence type="ECO:0000259" key="1">
    <source>
        <dbReference type="Pfam" id="PF00190"/>
    </source>
</evidence>
<evidence type="ECO:0000313" key="2">
    <source>
        <dbReference type="EMBL" id="OIW08139.1"/>
    </source>
</evidence>
<dbReference type="EMBL" id="CM007367">
    <property type="protein sequence ID" value="OIW08139.1"/>
    <property type="molecule type" value="Genomic_DNA"/>
</dbReference>
<sequence length="81" mass="8868">GDVFVFLKGLFHFIVNHGCQDASVVSVFNSQNSVLPSITATSFGNTLESLDKLKRRLNSLVAYEVDDFASLTIPGLESIYN</sequence>
<dbReference type="Gene3D" id="2.60.120.10">
    <property type="entry name" value="Jelly Rolls"/>
    <property type="match status" value="1"/>
</dbReference>
<feature type="domain" description="Cupin type-1" evidence="1">
    <location>
        <begin position="1"/>
        <end position="55"/>
    </location>
</feature>
<dbReference type="Proteomes" id="UP000188354">
    <property type="component" value="Chromosome LG07"/>
</dbReference>
<proteinExistence type="predicted"/>
<organism evidence="2 3">
    <name type="scientific">Lupinus angustifolius</name>
    <name type="common">Narrow-leaved blue lupine</name>
    <dbReference type="NCBI Taxonomy" id="3871"/>
    <lineage>
        <taxon>Eukaryota</taxon>
        <taxon>Viridiplantae</taxon>
        <taxon>Streptophyta</taxon>
        <taxon>Embryophyta</taxon>
        <taxon>Tracheophyta</taxon>
        <taxon>Spermatophyta</taxon>
        <taxon>Magnoliopsida</taxon>
        <taxon>eudicotyledons</taxon>
        <taxon>Gunneridae</taxon>
        <taxon>Pentapetalae</taxon>
        <taxon>rosids</taxon>
        <taxon>fabids</taxon>
        <taxon>Fabales</taxon>
        <taxon>Fabaceae</taxon>
        <taxon>Papilionoideae</taxon>
        <taxon>50 kb inversion clade</taxon>
        <taxon>genistoids sensu lato</taxon>
        <taxon>core genistoids</taxon>
        <taxon>Genisteae</taxon>
        <taxon>Lupinus</taxon>
    </lineage>
</organism>
<gene>
    <name evidence="2" type="ORF">TanjilG_06682</name>
</gene>
<dbReference type="AlphaFoldDB" id="A0A1J7I5M4"/>
<dbReference type="InterPro" id="IPR014710">
    <property type="entry name" value="RmlC-like_jellyroll"/>
</dbReference>
<name>A0A1J7I5M4_LUPAN</name>
<dbReference type="SUPFAM" id="SSF51182">
    <property type="entry name" value="RmlC-like cupins"/>
    <property type="match status" value="1"/>
</dbReference>
<dbReference type="InterPro" id="IPR011051">
    <property type="entry name" value="RmlC_Cupin_sf"/>
</dbReference>
<keyword evidence="3" id="KW-1185">Reference proteome</keyword>
<dbReference type="Pfam" id="PF00190">
    <property type="entry name" value="Cupin_1"/>
    <property type="match status" value="1"/>
</dbReference>